<evidence type="ECO:0000313" key="6">
    <source>
        <dbReference type="EMBL" id="CAB5228799.1"/>
    </source>
</evidence>
<reference evidence="2" key="1">
    <citation type="submission" date="2020-05" db="EMBL/GenBank/DDBJ databases">
        <authorList>
            <person name="Chiriac C."/>
            <person name="Salcher M."/>
            <person name="Ghai R."/>
            <person name="Kavagutti S V."/>
        </authorList>
    </citation>
    <scope>NUCLEOTIDE SEQUENCE</scope>
</reference>
<dbReference type="EMBL" id="LR798391">
    <property type="protein sequence ID" value="CAB5228799.1"/>
    <property type="molecule type" value="Genomic_DNA"/>
</dbReference>
<dbReference type="EMBL" id="LR797296">
    <property type="protein sequence ID" value="CAB4199814.1"/>
    <property type="molecule type" value="Genomic_DNA"/>
</dbReference>
<name>A0A6J5PLT5_9CAUD</name>
<dbReference type="EMBL" id="LR797407">
    <property type="protein sequence ID" value="CAB4214148.1"/>
    <property type="molecule type" value="Genomic_DNA"/>
</dbReference>
<dbReference type="EMBL" id="LR796872">
    <property type="protein sequence ID" value="CAB4172082.1"/>
    <property type="molecule type" value="Genomic_DNA"/>
</dbReference>
<evidence type="ECO:0000313" key="1">
    <source>
        <dbReference type="EMBL" id="CAB4168850.1"/>
    </source>
</evidence>
<evidence type="ECO:0000313" key="2">
    <source>
        <dbReference type="EMBL" id="CAB4172082.1"/>
    </source>
</evidence>
<evidence type="ECO:0000313" key="3">
    <source>
        <dbReference type="EMBL" id="CAB4184022.1"/>
    </source>
</evidence>
<organism evidence="2">
    <name type="scientific">uncultured Caudovirales phage</name>
    <dbReference type="NCBI Taxonomy" id="2100421"/>
    <lineage>
        <taxon>Viruses</taxon>
        <taxon>Duplodnaviria</taxon>
        <taxon>Heunggongvirae</taxon>
        <taxon>Uroviricota</taxon>
        <taxon>Caudoviricetes</taxon>
        <taxon>Peduoviridae</taxon>
        <taxon>Maltschvirus</taxon>
        <taxon>Maltschvirus maltsch</taxon>
    </lineage>
</organism>
<gene>
    <name evidence="3" type="ORF">UFOVP1098_27</name>
    <name evidence="4" type="ORF">UFOVP1353_6</name>
    <name evidence="5" type="ORF">UFOVP1458_18</name>
    <name evidence="6" type="ORF">UFOVP1546_50</name>
    <name evidence="1" type="ORF">UFOVP578_15</name>
    <name evidence="2" type="ORF">UFOVP928_44</name>
</gene>
<dbReference type="EMBL" id="LR796834">
    <property type="protein sequence ID" value="CAB4168850.1"/>
    <property type="molecule type" value="Genomic_DNA"/>
</dbReference>
<proteinExistence type="predicted"/>
<dbReference type="EMBL" id="LR797055">
    <property type="protein sequence ID" value="CAB4184022.1"/>
    <property type="molecule type" value="Genomic_DNA"/>
</dbReference>
<protein>
    <submittedName>
        <fullName evidence="2">Uncharacterized protein</fullName>
    </submittedName>
</protein>
<accession>A0A6J5PLT5</accession>
<evidence type="ECO:0000313" key="5">
    <source>
        <dbReference type="EMBL" id="CAB4214148.1"/>
    </source>
</evidence>
<evidence type="ECO:0000313" key="4">
    <source>
        <dbReference type="EMBL" id="CAB4199814.1"/>
    </source>
</evidence>
<sequence length="77" mass="8840">MFIKALTPDCPICGVSSDVMVDFEMYKAWCNKEILVQDAFPAMSKEEREVLMTGTHPDCWNIMWAGFDDEEEGEIDE</sequence>